<organism evidence="2 3">
    <name type="scientific">Caryophanon tenue</name>
    <dbReference type="NCBI Taxonomy" id="33978"/>
    <lineage>
        <taxon>Bacteria</taxon>
        <taxon>Bacillati</taxon>
        <taxon>Bacillota</taxon>
        <taxon>Bacilli</taxon>
        <taxon>Bacillales</taxon>
        <taxon>Caryophanaceae</taxon>
        <taxon>Caryophanon</taxon>
    </lineage>
</organism>
<feature type="domain" description="YprB ribonuclease H-like" evidence="1">
    <location>
        <begin position="100"/>
        <end position="268"/>
    </location>
</feature>
<dbReference type="InterPro" id="IPR038720">
    <property type="entry name" value="YprB_RNase_H-like_dom"/>
</dbReference>
<dbReference type="EMBL" id="MASJ01000042">
    <property type="protein sequence ID" value="OCS82336.1"/>
    <property type="molecule type" value="Genomic_DNA"/>
</dbReference>
<dbReference type="InterPro" id="IPR012337">
    <property type="entry name" value="RNaseH-like_sf"/>
</dbReference>
<dbReference type="Proteomes" id="UP000093199">
    <property type="component" value="Unassembled WGS sequence"/>
</dbReference>
<dbReference type="AlphaFoldDB" id="A0A1C0Y5B7"/>
<keyword evidence="2" id="KW-0269">Exonuclease</keyword>
<dbReference type="Pfam" id="PF13482">
    <property type="entry name" value="RNase_H_2"/>
    <property type="match status" value="1"/>
</dbReference>
<dbReference type="PANTHER" id="PTHR38462:SF1">
    <property type="entry name" value="YPRB RIBONUCLEASE H-LIKE DOMAIN-CONTAINING PROTEIN"/>
    <property type="match status" value="1"/>
</dbReference>
<evidence type="ECO:0000259" key="1">
    <source>
        <dbReference type="Pfam" id="PF13482"/>
    </source>
</evidence>
<dbReference type="InterPro" id="IPR011990">
    <property type="entry name" value="TPR-like_helical_dom_sf"/>
</dbReference>
<evidence type="ECO:0000313" key="2">
    <source>
        <dbReference type="EMBL" id="OCS82336.1"/>
    </source>
</evidence>
<dbReference type="GO" id="GO:0004527">
    <property type="term" value="F:exonuclease activity"/>
    <property type="evidence" value="ECO:0007669"/>
    <property type="project" value="UniProtKB-KW"/>
</dbReference>
<proteinExistence type="predicted"/>
<comment type="caution">
    <text evidence="2">The sequence shown here is derived from an EMBL/GenBank/DDBJ whole genome shotgun (WGS) entry which is preliminary data.</text>
</comment>
<sequence>MSYEKKLMQMKKMIKKEPTAPTQKSSYEKPAPPLYSERWEQAGLTRIDNDFGTVFKYEVTYDEQYRHGQYALGMLDDVMMRWEEAGLTHPYATDSDETLLFFDTETTGLKGVGTHIFLLGFLERRGKNFVLTQYVLADPAHEAAMFFESKLWQREATVVTYNGKSFDWPQLQTRWTFSQGVIPRLREQRQIDLLHSSKRLWKNDLAQMKLKQVEEQKLGFVREDDIPGHLAPIIYMDAIKSGETSSLLKVLKHNEWDLLSLITLYIHLSITLFEEATNETVVAYTNVGKWYADLKQHARSEEVLTNVTQSYEAYETFTAHYYLGLQRKKRAQYDEALASFLEGRKAEDMRISLQSYEEAAKIYEHTYKAYDDAYQLTTAALQKVHIDRTLPWKSKEAFEQRLQHRLKRLMKKREIN</sequence>
<dbReference type="OrthoDB" id="9790530at2"/>
<keyword evidence="3" id="KW-1185">Reference proteome</keyword>
<name>A0A1C0Y5B7_9BACL</name>
<keyword evidence="2" id="KW-0540">Nuclease</keyword>
<dbReference type="STRING" id="33978.A6M13_07845"/>
<dbReference type="SUPFAM" id="SSF48452">
    <property type="entry name" value="TPR-like"/>
    <property type="match status" value="1"/>
</dbReference>
<reference evidence="2 3" key="1">
    <citation type="submission" date="2016-07" db="EMBL/GenBank/DDBJ databases">
        <title>Caryophanon tenue genome sequencing.</title>
        <authorList>
            <person name="Verma A."/>
            <person name="Pal Y."/>
            <person name="Krishnamurthi S."/>
        </authorList>
    </citation>
    <scope>NUCLEOTIDE SEQUENCE [LARGE SCALE GENOMIC DNA]</scope>
    <source>
        <strain evidence="2 3">DSM 14152</strain>
    </source>
</reference>
<dbReference type="SUPFAM" id="SSF53098">
    <property type="entry name" value="Ribonuclease H-like"/>
    <property type="match status" value="1"/>
</dbReference>
<dbReference type="RefSeq" id="WP_066548794.1">
    <property type="nucleotide sequence ID" value="NZ_MASJ01000042.1"/>
</dbReference>
<keyword evidence="2" id="KW-0378">Hydrolase</keyword>
<accession>A0A1C0Y5B7</accession>
<dbReference type="InterPro" id="IPR036397">
    <property type="entry name" value="RNaseH_sf"/>
</dbReference>
<protein>
    <submittedName>
        <fullName evidence="2">Exonuclease</fullName>
    </submittedName>
</protein>
<evidence type="ECO:0000313" key="3">
    <source>
        <dbReference type="Proteomes" id="UP000093199"/>
    </source>
</evidence>
<dbReference type="Gene3D" id="3.30.420.10">
    <property type="entry name" value="Ribonuclease H-like superfamily/Ribonuclease H"/>
    <property type="match status" value="1"/>
</dbReference>
<dbReference type="PANTHER" id="PTHR38462">
    <property type="entry name" value="EXONUCLEASE-LIKE PROTEIN"/>
    <property type="match status" value="1"/>
</dbReference>
<gene>
    <name evidence="2" type="ORF">A6M13_07845</name>
</gene>
<dbReference type="GO" id="GO:0003676">
    <property type="term" value="F:nucleic acid binding"/>
    <property type="evidence" value="ECO:0007669"/>
    <property type="project" value="InterPro"/>
</dbReference>